<evidence type="ECO:0000313" key="2">
    <source>
        <dbReference type="Proteomes" id="UP000430202"/>
    </source>
</evidence>
<dbReference type="Pfam" id="PF10029">
    <property type="entry name" value="DUF2271"/>
    <property type="match status" value="1"/>
</dbReference>
<name>A0A653VRP3_9FLAO</name>
<organism evidence="1 2">
    <name type="scientific">Maribacter litoralis</name>
    <dbReference type="NCBI Taxonomy" id="2059726"/>
    <lineage>
        <taxon>Bacteria</taxon>
        <taxon>Pseudomonadati</taxon>
        <taxon>Bacteroidota</taxon>
        <taxon>Flavobacteriia</taxon>
        <taxon>Flavobacteriales</taxon>
        <taxon>Flavobacteriaceae</taxon>
        <taxon>Maribacter</taxon>
    </lineage>
</organism>
<dbReference type="InterPro" id="IPR014469">
    <property type="entry name" value="DUF2271"/>
</dbReference>
<gene>
    <name evidence="1" type="ORF">MARI151_60015</name>
</gene>
<evidence type="ECO:0008006" key="3">
    <source>
        <dbReference type="Google" id="ProtNLM"/>
    </source>
</evidence>
<accession>A0A653VRP3</accession>
<reference evidence="1 2" key="1">
    <citation type="submission" date="2019-10" db="EMBL/GenBank/DDBJ databases">
        <authorList>
            <person name="Karimi E."/>
        </authorList>
    </citation>
    <scope>NUCLEOTIDE SEQUENCE [LARGE SCALE GENOMIC DNA]</scope>
    <source>
        <strain evidence="1">Maribacter sp. 151</strain>
    </source>
</reference>
<dbReference type="Proteomes" id="UP000430202">
    <property type="component" value="Unassembled WGS sequence"/>
</dbReference>
<protein>
    <recommendedName>
        <fullName evidence="3">Flagellin biosynthesis protein FlgD</fullName>
    </recommendedName>
</protein>
<evidence type="ECO:0000313" key="1">
    <source>
        <dbReference type="EMBL" id="VXC08741.1"/>
    </source>
</evidence>
<keyword evidence="2" id="KW-1185">Reference proteome</keyword>
<proteinExistence type="predicted"/>
<dbReference type="AlphaFoldDB" id="A0A653VRP3"/>
<dbReference type="EMBL" id="CABWLR010000006">
    <property type="protein sequence ID" value="VXC08741.1"/>
    <property type="molecule type" value="Genomic_DNA"/>
</dbReference>
<sequence length="165" mass="18833">MIIEMKRFLKFIPAVVLVGSLLSAFTVVDKTAVKCLIQLTNYSGEGAYLIVSIVDADNEYVETLYVQGQDSEWYSEITEWWKFYGKHRPNIDAISGETISGGERALNVLQIPNDKIDQGYNLRFETSVEDKGYFADDIQFPLTTENLKTKVEGKGFIRYIRMLPQ</sequence>